<feature type="domain" description="Metalloprotease TldD/E C-terminal" evidence="3">
    <location>
        <begin position="241"/>
        <end position="448"/>
    </location>
</feature>
<evidence type="ECO:0000313" key="6">
    <source>
        <dbReference type="Proteomes" id="UP000548632"/>
    </source>
</evidence>
<evidence type="ECO:0000256" key="1">
    <source>
        <dbReference type="ARBA" id="ARBA00005836"/>
    </source>
</evidence>
<dbReference type="PANTHER" id="PTHR43421">
    <property type="entry name" value="METALLOPROTEASE PMBA"/>
    <property type="match status" value="1"/>
</dbReference>
<gene>
    <name evidence="5" type="primary">pmbA</name>
    <name evidence="5" type="ORF">HUK38_10810</name>
</gene>
<feature type="domain" description="Metalloprotease TldD/E N-terminal" evidence="2">
    <location>
        <begin position="33"/>
        <end position="97"/>
    </location>
</feature>
<evidence type="ECO:0000259" key="3">
    <source>
        <dbReference type="Pfam" id="PF19289"/>
    </source>
</evidence>
<accession>A0A839HHU9</accession>
<dbReference type="GO" id="GO:0008237">
    <property type="term" value="F:metallopeptidase activity"/>
    <property type="evidence" value="ECO:0007669"/>
    <property type="project" value="UniProtKB-KW"/>
</dbReference>
<sequence>MSNTADLSTRTADLHERVADLLAYARQLGATAAEAVVGSSSGLELNVRLGEIDTVEHTRDHNLAITVYVGQCEGNASTADFSTAAIRDAVANAITIAKYTQPDCCAGLADAALMATAVPDLDLYHPWELDVEYATALALDCEQAARDVSPRIVNSNGANFSANEGLAVYGNSHGFIGGYPSTSYGLSCTVVGQESPEAGMQRDRWWSNVRALGDLAAPVDIGRRAAERTLARLGARGLSTRTAPVLFSAEMATGLVGSLMGAIRGTAQYRKSSFLLDRLGNQLFPSWVQIDERPLLPRGLASAPFDSDGVATYAKSFVQDGVLASYALGNYSACRLGLQTTANAGGVRNLHVGMGQLDRAALLRELGSGLFVTKLMGQGVNMMTGDYSRGATGFWVENGQIAYPVEEITIAGNLMTMFANLVAIGNDCDFDGSTRTGSWLIEQMTIAGGEA</sequence>
<dbReference type="Gene3D" id="3.30.2290.10">
    <property type="entry name" value="PmbA/TldD superfamily"/>
    <property type="match status" value="1"/>
</dbReference>
<dbReference type="InterPro" id="IPR045569">
    <property type="entry name" value="Metalloprtase-TldD/E_C"/>
</dbReference>
<reference evidence="5 6" key="1">
    <citation type="journal article" date="2020" name="Arch. Microbiol.">
        <title>The genome sequence of the giant phototrophic gammaproteobacterium Thiospirillum jenense gives insight into its physiological properties and phylogenetic relationships.</title>
        <authorList>
            <person name="Imhoff J.F."/>
            <person name="Meyer T.E."/>
            <person name="Kyndt J.A."/>
        </authorList>
    </citation>
    <scope>NUCLEOTIDE SEQUENCE [LARGE SCALE GENOMIC DNA]</scope>
    <source>
        <strain evidence="5 6">DSM 216</strain>
    </source>
</reference>
<keyword evidence="5" id="KW-0378">Hydrolase</keyword>
<dbReference type="InterPro" id="IPR036059">
    <property type="entry name" value="TldD/PmbA_sf"/>
</dbReference>
<keyword evidence="5" id="KW-0645">Protease</keyword>
<dbReference type="InterPro" id="IPR035068">
    <property type="entry name" value="TldD/PmbA_N"/>
</dbReference>
<dbReference type="RefSeq" id="WP_182584344.1">
    <property type="nucleotide sequence ID" value="NZ_JABVCQ010000024.1"/>
</dbReference>
<dbReference type="Pfam" id="PF19289">
    <property type="entry name" value="PmbA_TldD_3rd"/>
    <property type="match status" value="1"/>
</dbReference>
<dbReference type="InterPro" id="IPR002510">
    <property type="entry name" value="Metalloprtase-TldD/E_N"/>
</dbReference>
<dbReference type="EMBL" id="JABVCQ010000024">
    <property type="protein sequence ID" value="MBB1126716.1"/>
    <property type="molecule type" value="Genomic_DNA"/>
</dbReference>
<feature type="domain" description="Metalloprotease TldD/E central" evidence="4">
    <location>
        <begin position="124"/>
        <end position="233"/>
    </location>
</feature>
<dbReference type="AlphaFoldDB" id="A0A839HHU9"/>
<dbReference type="Proteomes" id="UP000548632">
    <property type="component" value="Unassembled WGS sequence"/>
</dbReference>
<dbReference type="GO" id="GO:0006508">
    <property type="term" value="P:proteolysis"/>
    <property type="evidence" value="ECO:0007669"/>
    <property type="project" value="UniProtKB-KW"/>
</dbReference>
<evidence type="ECO:0000259" key="4">
    <source>
        <dbReference type="Pfam" id="PF19290"/>
    </source>
</evidence>
<protein>
    <submittedName>
        <fullName evidence="5">Metalloprotease PmbA</fullName>
    </submittedName>
</protein>
<keyword evidence="6" id="KW-1185">Reference proteome</keyword>
<proteinExistence type="inferred from homology"/>
<dbReference type="NCBIfam" id="NF008268">
    <property type="entry name" value="PRK11040.1"/>
    <property type="match status" value="1"/>
</dbReference>
<dbReference type="GO" id="GO:0005829">
    <property type="term" value="C:cytosol"/>
    <property type="evidence" value="ECO:0007669"/>
    <property type="project" value="TreeGrafter"/>
</dbReference>
<dbReference type="InterPro" id="IPR045570">
    <property type="entry name" value="Metalloprtase-TldD/E_cen_dom"/>
</dbReference>
<dbReference type="PANTHER" id="PTHR43421:SF1">
    <property type="entry name" value="METALLOPROTEASE PMBA"/>
    <property type="match status" value="1"/>
</dbReference>
<name>A0A839HHU9_9GAMM</name>
<organism evidence="5 6">
    <name type="scientific">Thiospirillum jenense</name>
    <dbReference type="NCBI Taxonomy" id="1653858"/>
    <lineage>
        <taxon>Bacteria</taxon>
        <taxon>Pseudomonadati</taxon>
        <taxon>Pseudomonadota</taxon>
        <taxon>Gammaproteobacteria</taxon>
        <taxon>Chromatiales</taxon>
        <taxon>Chromatiaceae</taxon>
        <taxon>Thiospirillum</taxon>
    </lineage>
</organism>
<evidence type="ECO:0000313" key="5">
    <source>
        <dbReference type="EMBL" id="MBB1126716.1"/>
    </source>
</evidence>
<evidence type="ECO:0000259" key="2">
    <source>
        <dbReference type="Pfam" id="PF01523"/>
    </source>
</evidence>
<keyword evidence="5" id="KW-0482">Metalloprotease</keyword>
<comment type="caution">
    <text evidence="5">The sequence shown here is derived from an EMBL/GenBank/DDBJ whole genome shotgun (WGS) entry which is preliminary data.</text>
</comment>
<comment type="similarity">
    <text evidence="1">Belongs to the peptidase U62 family.</text>
</comment>
<dbReference type="Pfam" id="PF19290">
    <property type="entry name" value="PmbA_TldD_2nd"/>
    <property type="match status" value="1"/>
</dbReference>
<dbReference type="InterPro" id="IPR047657">
    <property type="entry name" value="PmbA"/>
</dbReference>
<dbReference type="SUPFAM" id="SSF111283">
    <property type="entry name" value="Putative modulator of DNA gyrase, PmbA/TldD"/>
    <property type="match status" value="1"/>
</dbReference>
<dbReference type="Pfam" id="PF01523">
    <property type="entry name" value="PmbA_TldD_1st"/>
    <property type="match status" value="1"/>
</dbReference>